<dbReference type="Gene3D" id="3.20.20.30">
    <property type="entry name" value="Luciferase-like domain"/>
    <property type="match status" value="1"/>
</dbReference>
<keyword evidence="2" id="KW-0288">FMN</keyword>
<protein>
    <submittedName>
        <fullName evidence="6">LLM class F420-dependent oxidoreductase</fullName>
    </submittedName>
</protein>
<gene>
    <name evidence="6" type="ORF">ENP47_05015</name>
</gene>
<dbReference type="InterPro" id="IPR036661">
    <property type="entry name" value="Luciferase-like_sf"/>
</dbReference>
<dbReference type="GO" id="GO:0008726">
    <property type="term" value="F:alkanesulfonate monooxygenase activity"/>
    <property type="evidence" value="ECO:0007669"/>
    <property type="project" value="TreeGrafter"/>
</dbReference>
<name>A0A7C2B6Z9_THERO</name>
<dbReference type="InterPro" id="IPR050172">
    <property type="entry name" value="SsuD_RutA_monooxygenase"/>
</dbReference>
<evidence type="ECO:0000313" key="6">
    <source>
        <dbReference type="EMBL" id="HEF64941.1"/>
    </source>
</evidence>
<dbReference type="SUPFAM" id="SSF51679">
    <property type="entry name" value="Bacterial luciferase-like"/>
    <property type="match status" value="1"/>
</dbReference>
<keyword evidence="3" id="KW-0560">Oxidoreductase</keyword>
<dbReference type="PANTHER" id="PTHR42847:SF4">
    <property type="entry name" value="ALKANESULFONATE MONOOXYGENASE-RELATED"/>
    <property type="match status" value="1"/>
</dbReference>
<feature type="domain" description="Luciferase-like" evidence="5">
    <location>
        <begin position="12"/>
        <end position="298"/>
    </location>
</feature>
<dbReference type="InterPro" id="IPR019952">
    <property type="entry name" value="F420_OxRdatse_Rv1855c_pred"/>
</dbReference>
<sequence length="324" mass="37064">MKLGIMVEGQEDVTWERWLRVVDLAEALGFDSIWRSDHLTSVVGASERASLALWPSLTAAALRTKRIRFGQLVSPVTFRHPVELAQHAVALDHLSGGRYVLGIGAGWFEREHRAFGFVLPPVRERSERLREALEVIRLLWSGEPITYRGQHFCLEQAVLRPRPLRPSGVPIMIGGGGERKTLRLVAQFADEWNPGFTDPDGFRRKDERLRAYCSELGRDPATIRRTLMAGYVIGRTEAELRKRAMRLQAYLTGEQPLYFTRRYEADEFLAELRRRSWFVGRPAEIVDQLRTWAALGVDLVMLQTLDLDDIDQIELIAREVLPHV</sequence>
<dbReference type="PANTHER" id="PTHR42847">
    <property type="entry name" value="ALKANESULFONATE MONOOXYGENASE"/>
    <property type="match status" value="1"/>
</dbReference>
<dbReference type="GO" id="GO:0046306">
    <property type="term" value="P:alkanesulfonate catabolic process"/>
    <property type="evidence" value="ECO:0007669"/>
    <property type="project" value="TreeGrafter"/>
</dbReference>
<proteinExistence type="predicted"/>
<evidence type="ECO:0000256" key="3">
    <source>
        <dbReference type="ARBA" id="ARBA00023002"/>
    </source>
</evidence>
<keyword evidence="1" id="KW-0285">Flavoprotein</keyword>
<reference evidence="6" key="1">
    <citation type="journal article" date="2020" name="mSystems">
        <title>Genome- and Community-Level Interaction Insights into Carbon Utilization and Element Cycling Functions of Hydrothermarchaeota in Hydrothermal Sediment.</title>
        <authorList>
            <person name="Zhou Z."/>
            <person name="Liu Y."/>
            <person name="Xu W."/>
            <person name="Pan J."/>
            <person name="Luo Z.H."/>
            <person name="Li M."/>
        </authorList>
    </citation>
    <scope>NUCLEOTIDE SEQUENCE [LARGE SCALE GENOMIC DNA]</scope>
    <source>
        <strain evidence="6">SpSt-222</strain>
    </source>
</reference>
<dbReference type="InterPro" id="IPR011251">
    <property type="entry name" value="Luciferase-like_dom"/>
</dbReference>
<accession>A0A7C2B6Z9</accession>
<dbReference type="Pfam" id="PF00296">
    <property type="entry name" value="Bac_luciferase"/>
    <property type="match status" value="1"/>
</dbReference>
<evidence type="ECO:0000259" key="5">
    <source>
        <dbReference type="Pfam" id="PF00296"/>
    </source>
</evidence>
<comment type="caution">
    <text evidence="6">The sequence shown here is derived from an EMBL/GenBank/DDBJ whole genome shotgun (WGS) entry which is preliminary data.</text>
</comment>
<evidence type="ECO:0000256" key="2">
    <source>
        <dbReference type="ARBA" id="ARBA00022643"/>
    </source>
</evidence>
<dbReference type="AlphaFoldDB" id="A0A7C2B6Z9"/>
<organism evidence="6">
    <name type="scientific">Thermomicrobium roseum</name>
    <dbReference type="NCBI Taxonomy" id="500"/>
    <lineage>
        <taxon>Bacteria</taxon>
        <taxon>Pseudomonadati</taxon>
        <taxon>Thermomicrobiota</taxon>
        <taxon>Thermomicrobia</taxon>
        <taxon>Thermomicrobiales</taxon>
        <taxon>Thermomicrobiaceae</taxon>
        <taxon>Thermomicrobium</taxon>
    </lineage>
</organism>
<dbReference type="EMBL" id="DSJL01000010">
    <property type="protein sequence ID" value="HEF64941.1"/>
    <property type="molecule type" value="Genomic_DNA"/>
</dbReference>
<keyword evidence="4" id="KW-0503">Monooxygenase</keyword>
<evidence type="ECO:0000256" key="1">
    <source>
        <dbReference type="ARBA" id="ARBA00022630"/>
    </source>
</evidence>
<dbReference type="NCBIfam" id="TIGR03560">
    <property type="entry name" value="F420_Rv1855c"/>
    <property type="match status" value="1"/>
</dbReference>
<evidence type="ECO:0000256" key="4">
    <source>
        <dbReference type="ARBA" id="ARBA00023033"/>
    </source>
</evidence>